<dbReference type="GO" id="GO:0008942">
    <property type="term" value="F:nitrite reductase [NAD(P)H] activity"/>
    <property type="evidence" value="ECO:0007669"/>
    <property type="project" value="InterPro"/>
</dbReference>
<dbReference type="AlphaFoldDB" id="A0A089YTC1"/>
<dbReference type="GO" id="GO:0046872">
    <property type="term" value="F:metal ion binding"/>
    <property type="evidence" value="ECO:0007669"/>
    <property type="project" value="UniProtKB-KW"/>
</dbReference>
<protein>
    <submittedName>
        <fullName evidence="8">Nitrite reductase</fullName>
    </submittedName>
</protein>
<dbReference type="Gene3D" id="2.102.10.10">
    <property type="entry name" value="Rieske [2Fe-2S] iron-sulphur domain"/>
    <property type="match status" value="1"/>
</dbReference>
<reference evidence="8 9" key="1">
    <citation type="journal article" date="2015" name="J. Biotechnol.">
        <title>Complete genome sequence of Pseudomonas rhizosphaerae IH5T (=DSM 16299T), a phosphate-solubilizing rhizobacterium for bacterial biofertilizer.</title>
        <authorList>
            <person name="Kwak Y."/>
            <person name="Jung B.K."/>
            <person name="Shin J.H."/>
        </authorList>
    </citation>
    <scope>NUCLEOTIDE SEQUENCE [LARGE SCALE GENOMIC DNA]</scope>
    <source>
        <strain evidence="8">DSM 16299</strain>
    </source>
</reference>
<dbReference type="InterPro" id="IPR017881">
    <property type="entry name" value="NirD"/>
</dbReference>
<keyword evidence="5" id="KW-0411">Iron-sulfur</keyword>
<evidence type="ECO:0000259" key="7">
    <source>
        <dbReference type="PROSITE" id="PS51296"/>
    </source>
</evidence>
<name>A0A089YTC1_9PSED</name>
<gene>
    <name evidence="8" type="ORF">LT40_05740</name>
</gene>
<evidence type="ECO:0000256" key="3">
    <source>
        <dbReference type="ARBA" id="ARBA00023002"/>
    </source>
</evidence>
<dbReference type="KEGG" id="prh:LT40_05740"/>
<evidence type="ECO:0000313" key="9">
    <source>
        <dbReference type="Proteomes" id="UP000029499"/>
    </source>
</evidence>
<evidence type="ECO:0000256" key="4">
    <source>
        <dbReference type="ARBA" id="ARBA00023004"/>
    </source>
</evidence>
<evidence type="ECO:0000256" key="5">
    <source>
        <dbReference type="ARBA" id="ARBA00023014"/>
    </source>
</evidence>
<dbReference type="eggNOG" id="COG2146">
    <property type="taxonomic scope" value="Bacteria"/>
</dbReference>
<keyword evidence="4" id="KW-0408">Iron</keyword>
<keyword evidence="6" id="KW-0534">Nitrate assimilation</keyword>
<keyword evidence="1" id="KW-0001">2Fe-2S</keyword>
<dbReference type="Pfam" id="PF13806">
    <property type="entry name" value="Rieske_2"/>
    <property type="match status" value="1"/>
</dbReference>
<organism evidence="8 9">
    <name type="scientific">Pseudomonas rhizosphaerae</name>
    <dbReference type="NCBI Taxonomy" id="216142"/>
    <lineage>
        <taxon>Bacteria</taxon>
        <taxon>Pseudomonadati</taxon>
        <taxon>Pseudomonadota</taxon>
        <taxon>Gammaproteobacteria</taxon>
        <taxon>Pseudomonadales</taxon>
        <taxon>Pseudomonadaceae</taxon>
        <taxon>Pseudomonas</taxon>
    </lineage>
</organism>
<dbReference type="EMBL" id="CP009533">
    <property type="protein sequence ID" value="AIS16935.1"/>
    <property type="molecule type" value="Genomic_DNA"/>
</dbReference>
<dbReference type="PANTHER" id="PTHR40562:SF1">
    <property type="entry name" value="NITRITE REDUCTASE (NADH) SMALL SUBUNIT"/>
    <property type="match status" value="1"/>
</dbReference>
<dbReference type="STRING" id="216142.LT40_05740"/>
<dbReference type="PROSITE" id="PS51300">
    <property type="entry name" value="NIRD"/>
    <property type="match status" value="1"/>
</dbReference>
<dbReference type="SUPFAM" id="SSF50022">
    <property type="entry name" value="ISP domain"/>
    <property type="match status" value="1"/>
</dbReference>
<accession>A0A089YTC1</accession>
<evidence type="ECO:0000256" key="2">
    <source>
        <dbReference type="ARBA" id="ARBA00022723"/>
    </source>
</evidence>
<feature type="domain" description="Rieske" evidence="7">
    <location>
        <begin position="13"/>
        <end position="117"/>
    </location>
</feature>
<dbReference type="GO" id="GO:0051537">
    <property type="term" value="F:2 iron, 2 sulfur cluster binding"/>
    <property type="evidence" value="ECO:0007669"/>
    <property type="project" value="UniProtKB-KW"/>
</dbReference>
<dbReference type="Proteomes" id="UP000029499">
    <property type="component" value="Chromosome"/>
</dbReference>
<dbReference type="GO" id="GO:0042128">
    <property type="term" value="P:nitrate assimilation"/>
    <property type="evidence" value="ECO:0007669"/>
    <property type="project" value="UniProtKB-KW"/>
</dbReference>
<keyword evidence="9" id="KW-1185">Reference proteome</keyword>
<dbReference type="CDD" id="cd03529">
    <property type="entry name" value="Rieske_NirD"/>
    <property type="match status" value="1"/>
</dbReference>
<evidence type="ECO:0000313" key="8">
    <source>
        <dbReference type="EMBL" id="AIS16935.1"/>
    </source>
</evidence>
<dbReference type="PROSITE" id="PS51296">
    <property type="entry name" value="RIESKE"/>
    <property type="match status" value="1"/>
</dbReference>
<evidence type="ECO:0000256" key="1">
    <source>
        <dbReference type="ARBA" id="ARBA00022714"/>
    </source>
</evidence>
<dbReference type="OrthoDB" id="516687at2"/>
<keyword evidence="3" id="KW-0560">Oxidoreductase</keyword>
<dbReference type="RefSeq" id="WP_043187479.1">
    <property type="nucleotide sequence ID" value="NZ_CP009533.1"/>
</dbReference>
<dbReference type="InterPro" id="IPR017941">
    <property type="entry name" value="Rieske_2Fe-2S"/>
</dbReference>
<evidence type="ECO:0000256" key="6">
    <source>
        <dbReference type="ARBA" id="ARBA00023063"/>
    </source>
</evidence>
<dbReference type="NCBIfam" id="TIGR02378">
    <property type="entry name" value="nirD_assim_sml"/>
    <property type="match status" value="1"/>
</dbReference>
<dbReference type="PANTHER" id="PTHR40562">
    <property type="match status" value="1"/>
</dbReference>
<sequence length="120" mass="13138">MQAANAVQAMTWQAVCDQSDLIPNSGVVVWLDGDQVALFYLPEAGEGRALHAIDNHDPRSGANVLGRGIVGYLQGELVVAAPLYKQHYCFSDGRCLEAPDQHVRVWPVRLNGDRVEIGRL</sequence>
<keyword evidence="2" id="KW-0479">Metal-binding</keyword>
<proteinExistence type="predicted"/>
<dbReference type="HOGENOM" id="CLU_055690_3_0_6"/>
<dbReference type="InterPro" id="IPR012748">
    <property type="entry name" value="Rieske-like_NirD"/>
</dbReference>
<dbReference type="InterPro" id="IPR036922">
    <property type="entry name" value="Rieske_2Fe-2S_sf"/>
</dbReference>